<evidence type="ECO:0000256" key="9">
    <source>
        <dbReference type="ARBA" id="ARBA00023077"/>
    </source>
</evidence>
<dbReference type="NCBIfam" id="TIGR01785">
    <property type="entry name" value="TonB-hemin"/>
    <property type="match status" value="1"/>
</dbReference>
<dbReference type="Pfam" id="PF00593">
    <property type="entry name" value="TonB_dep_Rec_b-barrel"/>
    <property type="match status" value="1"/>
</dbReference>
<dbReference type="InterPro" id="IPR039426">
    <property type="entry name" value="TonB-dep_rcpt-like"/>
</dbReference>
<dbReference type="GO" id="GO:0015232">
    <property type="term" value="F:heme transmembrane transporter activity"/>
    <property type="evidence" value="ECO:0007669"/>
    <property type="project" value="InterPro"/>
</dbReference>
<evidence type="ECO:0000256" key="5">
    <source>
        <dbReference type="ARBA" id="ARBA00022496"/>
    </source>
</evidence>
<dbReference type="PROSITE" id="PS52016">
    <property type="entry name" value="TONB_DEPENDENT_REC_3"/>
    <property type="match status" value="1"/>
</dbReference>
<evidence type="ECO:0000256" key="13">
    <source>
        <dbReference type="PROSITE-ProRule" id="PRU10144"/>
    </source>
</evidence>
<dbReference type="Gene3D" id="3.55.50.30">
    <property type="match status" value="1"/>
</dbReference>
<sequence>MVVRHIGKNSNYLLIGLVNDYHLYGAIVLMHILSSQYSLQKIALAVSLAISVSCISAPIYAASSNSSAYFQVERGSLTQALNSVALQANVSLLMDAKKTNRYQVNAIKGHYTVEQAFARLIENTPFQLMKSSAGYLLVDKKPEHEQSDEKNVGTSSAIKKAQLNSSSIFNQDNHQLYQMPTLSTQAENSDTVQFGQSVLNQTAIDRYQANNVAQLLDTMPGVSSAGSPRPGGQTINILGMGGVEDVPITLDDSVKSFDKYRQGSVFIEPEILKRVTVDKGPHNVEVGNGGFGGKVTLETRDAQDLLKQNKNVGAFLKYSRFSNNQQNTYTGAVYGKTENNLLDGLFYYTKRDSDNVERPDGTSFLYSAQEQDTYLAKLNIRPDESQKISFNAMQSSHTGWEPFAAMRDQDAVPSAADIAKYGYDEAWKRRLVYRDQKDTSYSAGYEFNPAANPYINFKANFSYSKTKQHDKRLEGVSFSAANLGDESWVNYTNTALKLLNISDIDTAYGTHKLKIGAQYQKMKQNSLMLVRSYLNNPQYNYGLYQPNYMPAGDQQMYSAFVEDQYQIGAVTITPSLRYDNIINQGYGNLAPRYSTVEAGHDYSEKSYTGWSPRLALAWKQADYLTWFANISKTWRAPRVDEQYYNDGPSSTVSATSLYLRPEKMLAIRLGNEMNFDQLLTDDDHLQIRLSYYHNRGSDEIFRNRSVFCQAQAEIIAQGGSANASVCNGQYDHGFYRNITDYTIKAYEAELFYNQPTYFAGLTYSYVRGQRDNSPVNPWFNQKTWIEQIPPRKATATLGVNVPEHDLTMGWRGIFVDAQTRSILNTDHSIGASGFSLPRTQGYALHGIFIDWQPVGENGPQLNFSIDNLFNRDYKMYLGEYMTGTGRDFKLSISQRF</sequence>
<keyword evidence="5" id="KW-0406">Ion transport</keyword>
<dbReference type="GO" id="GO:0009279">
    <property type="term" value="C:cell outer membrane"/>
    <property type="evidence" value="ECO:0007669"/>
    <property type="project" value="UniProtKB-SubCell"/>
</dbReference>
<dbReference type="Gene3D" id="2.40.170.20">
    <property type="entry name" value="TonB-dependent receptor, beta-barrel domain"/>
    <property type="match status" value="1"/>
</dbReference>
<evidence type="ECO:0000259" key="16">
    <source>
        <dbReference type="SMART" id="SM00965"/>
    </source>
</evidence>
<comment type="similarity">
    <text evidence="2 12 14">Belongs to the TonB-dependent receptor family.</text>
</comment>
<dbReference type="InterPro" id="IPR011662">
    <property type="entry name" value="Secretin/TonB_short_N"/>
</dbReference>
<evidence type="ECO:0000256" key="8">
    <source>
        <dbReference type="ARBA" id="ARBA00023004"/>
    </source>
</evidence>
<evidence type="ECO:0000256" key="1">
    <source>
        <dbReference type="ARBA" id="ARBA00004571"/>
    </source>
</evidence>
<evidence type="ECO:0000256" key="2">
    <source>
        <dbReference type="ARBA" id="ARBA00009810"/>
    </source>
</evidence>
<comment type="caution">
    <text evidence="17">The sequence shown here is derived from an EMBL/GenBank/DDBJ whole genome shotgun (WGS) entry which is preliminary data.</text>
</comment>
<dbReference type="InterPro" id="IPR036942">
    <property type="entry name" value="Beta-barrel_TonB_sf"/>
</dbReference>
<keyword evidence="15" id="KW-1133">Transmembrane helix</keyword>
<keyword evidence="3 12" id="KW-0813">Transport</keyword>
<organism evidence="17 18">
    <name type="scientific">Acinetobacter guerrae</name>
    <dbReference type="NCBI Taxonomy" id="1843371"/>
    <lineage>
        <taxon>Bacteria</taxon>
        <taxon>Pseudomonadati</taxon>
        <taxon>Pseudomonadota</taxon>
        <taxon>Gammaproteobacteria</taxon>
        <taxon>Moraxellales</taxon>
        <taxon>Moraxellaceae</taxon>
        <taxon>Acinetobacter</taxon>
    </lineage>
</organism>
<evidence type="ECO:0000256" key="11">
    <source>
        <dbReference type="ARBA" id="ARBA00023237"/>
    </source>
</evidence>
<dbReference type="SUPFAM" id="SSF56935">
    <property type="entry name" value="Porins"/>
    <property type="match status" value="1"/>
</dbReference>
<feature type="domain" description="Secretin/TonB short N-terminal" evidence="16">
    <location>
        <begin position="90"/>
        <end position="140"/>
    </location>
</feature>
<keyword evidence="8" id="KW-0408">Iron</keyword>
<dbReference type="GO" id="GO:0033214">
    <property type="term" value="P:siderophore-iron import into cell"/>
    <property type="evidence" value="ECO:0007669"/>
    <property type="project" value="TreeGrafter"/>
</dbReference>
<dbReference type="PANTHER" id="PTHR30442">
    <property type="entry name" value="IRON III DICITRATE TRANSPORT PROTEIN FECA"/>
    <property type="match status" value="1"/>
</dbReference>
<dbReference type="InterPro" id="IPR037066">
    <property type="entry name" value="Plug_dom_sf"/>
</dbReference>
<comment type="subcellular location">
    <subcellularLocation>
        <location evidence="1 12">Cell outer membrane</location>
        <topology evidence="1 12">Multi-pass membrane protein</topology>
    </subcellularLocation>
</comment>
<keyword evidence="10 12" id="KW-0472">Membrane</keyword>
<evidence type="ECO:0000256" key="12">
    <source>
        <dbReference type="PROSITE-ProRule" id="PRU01360"/>
    </source>
</evidence>
<dbReference type="Gene3D" id="2.170.130.10">
    <property type="entry name" value="TonB-dependent receptor, plug domain"/>
    <property type="match status" value="1"/>
</dbReference>
<reference evidence="17 18" key="1">
    <citation type="submission" date="2018-09" db="EMBL/GenBank/DDBJ databases">
        <title>The draft genome of Acinetobacter spp. strains.</title>
        <authorList>
            <person name="Qin J."/>
            <person name="Feng Y."/>
            <person name="Zong Z."/>
        </authorList>
    </citation>
    <scope>NUCLEOTIDE SEQUENCE [LARGE SCALE GENOMIC DNA]</scope>
    <source>
        <strain evidence="17 18">WCHAc060096</strain>
    </source>
</reference>
<dbReference type="PROSITE" id="PS01156">
    <property type="entry name" value="TONB_DEPENDENT_REC_2"/>
    <property type="match status" value="1"/>
</dbReference>
<keyword evidence="6 12" id="KW-0812">Transmembrane</keyword>
<dbReference type="InterPro" id="IPR011276">
    <property type="entry name" value="TonB_haem/Hb_rcpt"/>
</dbReference>
<gene>
    <name evidence="17" type="ORF">D7V21_14785</name>
</gene>
<feature type="short sequence motif" description="TonB C-terminal box" evidence="13">
    <location>
        <begin position="879"/>
        <end position="896"/>
    </location>
</feature>
<evidence type="ECO:0000313" key="17">
    <source>
        <dbReference type="EMBL" id="RKG31025.1"/>
    </source>
</evidence>
<keyword evidence="9 14" id="KW-0798">TonB box</keyword>
<dbReference type="InterPro" id="IPR012910">
    <property type="entry name" value="Plug_dom"/>
</dbReference>
<dbReference type="PANTHER" id="PTHR30442:SF0">
    <property type="entry name" value="FE(3+) DICITRATE TRANSPORT PROTEIN FECA"/>
    <property type="match status" value="1"/>
</dbReference>
<proteinExistence type="inferred from homology"/>
<dbReference type="SMART" id="SM00965">
    <property type="entry name" value="STN"/>
    <property type="match status" value="1"/>
</dbReference>
<accession>A0A3A8E8V7</accession>
<keyword evidence="17" id="KW-0675">Receptor</keyword>
<feature type="transmembrane region" description="Helical" evidence="15">
    <location>
        <begin position="12"/>
        <end position="30"/>
    </location>
</feature>
<keyword evidence="5" id="KW-0410">Iron transport</keyword>
<name>A0A3A8E8V7_9GAMM</name>
<evidence type="ECO:0000256" key="14">
    <source>
        <dbReference type="RuleBase" id="RU003357"/>
    </source>
</evidence>
<dbReference type="AlphaFoldDB" id="A0A3A8E8V7"/>
<keyword evidence="11 12" id="KW-0998">Cell outer membrane</keyword>
<evidence type="ECO:0000256" key="4">
    <source>
        <dbReference type="ARBA" id="ARBA00022452"/>
    </source>
</evidence>
<dbReference type="InterPro" id="IPR010949">
    <property type="entry name" value="TonB_Hb/transfer/lactofer_rcpt"/>
</dbReference>
<evidence type="ECO:0000313" key="18">
    <source>
        <dbReference type="Proteomes" id="UP000269001"/>
    </source>
</evidence>
<evidence type="ECO:0000256" key="7">
    <source>
        <dbReference type="ARBA" id="ARBA00022729"/>
    </source>
</evidence>
<keyword evidence="7" id="KW-0732">Signal</keyword>
<evidence type="ECO:0000256" key="3">
    <source>
        <dbReference type="ARBA" id="ARBA00022448"/>
    </source>
</evidence>
<dbReference type="EMBL" id="RAXU01000024">
    <property type="protein sequence ID" value="RKG31025.1"/>
    <property type="molecule type" value="Genomic_DNA"/>
</dbReference>
<evidence type="ECO:0000256" key="6">
    <source>
        <dbReference type="ARBA" id="ARBA00022692"/>
    </source>
</evidence>
<dbReference type="Pfam" id="PF07715">
    <property type="entry name" value="Plug"/>
    <property type="match status" value="1"/>
</dbReference>
<dbReference type="CDD" id="cd01347">
    <property type="entry name" value="ligand_gated_channel"/>
    <property type="match status" value="1"/>
</dbReference>
<dbReference type="InterPro" id="IPR010917">
    <property type="entry name" value="TonB_rcpt_CS"/>
</dbReference>
<dbReference type="InterPro" id="IPR000531">
    <property type="entry name" value="Beta-barrel_TonB"/>
</dbReference>
<dbReference type="NCBIfam" id="TIGR01786">
    <property type="entry name" value="TonB-hemlactrns"/>
    <property type="match status" value="1"/>
</dbReference>
<keyword evidence="4 12" id="KW-1134">Transmembrane beta strand</keyword>
<keyword evidence="18" id="KW-1185">Reference proteome</keyword>
<evidence type="ECO:0000256" key="15">
    <source>
        <dbReference type="SAM" id="Phobius"/>
    </source>
</evidence>
<dbReference type="Proteomes" id="UP000269001">
    <property type="component" value="Unassembled WGS sequence"/>
</dbReference>
<evidence type="ECO:0000256" key="10">
    <source>
        <dbReference type="ARBA" id="ARBA00023136"/>
    </source>
</evidence>
<protein>
    <submittedName>
        <fullName evidence="17">TonB-dependent receptor</fullName>
    </submittedName>
</protein>